<dbReference type="InterPro" id="IPR037066">
    <property type="entry name" value="Plug_dom_sf"/>
</dbReference>
<dbReference type="SUPFAM" id="SSF56935">
    <property type="entry name" value="Porins"/>
    <property type="match status" value="1"/>
</dbReference>
<evidence type="ECO:0008006" key="4">
    <source>
        <dbReference type="Google" id="ProtNLM"/>
    </source>
</evidence>
<keyword evidence="1" id="KW-0732">Signal</keyword>
<keyword evidence="3" id="KW-1185">Reference proteome</keyword>
<reference evidence="2 3" key="1">
    <citation type="submission" date="2019-02" db="EMBL/GenBank/DDBJ databases">
        <authorList>
            <person name="Li S.-H."/>
        </authorList>
    </citation>
    <scope>NUCLEOTIDE SEQUENCE [LARGE SCALE GENOMIC DNA]</scope>
    <source>
        <strain evidence="2 3">IMCC14385</strain>
    </source>
</reference>
<protein>
    <recommendedName>
        <fullName evidence="4">TonB-dependent receptor</fullName>
    </recommendedName>
</protein>
<dbReference type="KEGG" id="halc:EY643_08990"/>
<dbReference type="Gene3D" id="2.170.130.10">
    <property type="entry name" value="TonB-dependent receptor, plug domain"/>
    <property type="match status" value="1"/>
</dbReference>
<dbReference type="EMBL" id="CP036422">
    <property type="protein sequence ID" value="QFU75783.1"/>
    <property type="molecule type" value="Genomic_DNA"/>
</dbReference>
<proteinExistence type="predicted"/>
<sequence length="157" mass="16861">MKNKFRIATMAAAVAATGSGALPATAQQLEEVVVTAQRRVENMQDVAIAVTSVSGDQMDDARVFNIENIKAVSLSISFNKTNIPSSSANIQIRGIGTTGNARTFEGAIFGTYCQCQNGCLIRGNNIFSATMPRETRRKRGSIQRSVTTECLTVANLR</sequence>
<feature type="chain" id="PRO_5024836636" description="TonB-dependent receptor" evidence="1">
    <location>
        <begin position="27"/>
        <end position="157"/>
    </location>
</feature>
<evidence type="ECO:0000256" key="1">
    <source>
        <dbReference type="SAM" id="SignalP"/>
    </source>
</evidence>
<evidence type="ECO:0000313" key="2">
    <source>
        <dbReference type="EMBL" id="QFU75783.1"/>
    </source>
</evidence>
<feature type="signal peptide" evidence="1">
    <location>
        <begin position="1"/>
        <end position="26"/>
    </location>
</feature>
<accession>A0A5P9NIU4</accession>
<dbReference type="AlphaFoldDB" id="A0A5P9NIU4"/>
<evidence type="ECO:0000313" key="3">
    <source>
        <dbReference type="Proteomes" id="UP000326287"/>
    </source>
</evidence>
<dbReference type="RefSeq" id="WP_152661890.1">
    <property type="nucleotide sequence ID" value="NZ_CP036422.1"/>
</dbReference>
<organism evidence="2 3">
    <name type="scientific">Halioglobus maricola</name>
    <dbReference type="NCBI Taxonomy" id="2601894"/>
    <lineage>
        <taxon>Bacteria</taxon>
        <taxon>Pseudomonadati</taxon>
        <taxon>Pseudomonadota</taxon>
        <taxon>Gammaproteobacteria</taxon>
        <taxon>Cellvibrionales</taxon>
        <taxon>Halieaceae</taxon>
        <taxon>Halioglobus</taxon>
    </lineage>
</organism>
<dbReference type="OrthoDB" id="127311at2"/>
<name>A0A5P9NIU4_9GAMM</name>
<dbReference type="Proteomes" id="UP000326287">
    <property type="component" value="Chromosome"/>
</dbReference>
<gene>
    <name evidence="2" type="ORF">EY643_08990</name>
</gene>